<organism evidence="4 5">
    <name type="scientific">Mytilus coruscus</name>
    <name type="common">Sea mussel</name>
    <dbReference type="NCBI Taxonomy" id="42192"/>
    <lineage>
        <taxon>Eukaryota</taxon>
        <taxon>Metazoa</taxon>
        <taxon>Spiralia</taxon>
        <taxon>Lophotrochozoa</taxon>
        <taxon>Mollusca</taxon>
        <taxon>Bivalvia</taxon>
        <taxon>Autobranchia</taxon>
        <taxon>Pteriomorphia</taxon>
        <taxon>Mytilida</taxon>
        <taxon>Mytiloidea</taxon>
        <taxon>Mytilidae</taxon>
        <taxon>Mytilinae</taxon>
        <taxon>Mytilus</taxon>
    </lineage>
</organism>
<dbReference type="InterPro" id="IPR036770">
    <property type="entry name" value="Ankyrin_rpt-contain_sf"/>
</dbReference>
<evidence type="ECO:0000313" key="5">
    <source>
        <dbReference type="Proteomes" id="UP000507470"/>
    </source>
</evidence>
<accession>A0A6J8ETX9</accession>
<dbReference type="InterPro" id="IPR052481">
    <property type="entry name" value="DZAN1"/>
</dbReference>
<dbReference type="PROSITE" id="PS50297">
    <property type="entry name" value="ANK_REP_REGION"/>
    <property type="match status" value="1"/>
</dbReference>
<proteinExistence type="predicted"/>
<feature type="region of interest" description="Disordered" evidence="2">
    <location>
        <begin position="472"/>
        <end position="508"/>
    </location>
</feature>
<dbReference type="Proteomes" id="UP000507470">
    <property type="component" value="Unassembled WGS sequence"/>
</dbReference>
<dbReference type="SMART" id="SM00248">
    <property type="entry name" value="ANK"/>
    <property type="match status" value="3"/>
</dbReference>
<reference evidence="4 5" key="1">
    <citation type="submission" date="2020-06" db="EMBL/GenBank/DDBJ databases">
        <authorList>
            <person name="Li R."/>
            <person name="Bekaert M."/>
        </authorList>
    </citation>
    <scope>NUCLEOTIDE SEQUENCE [LARGE SCALE GENOMIC DNA]</scope>
    <source>
        <strain evidence="5">wild</strain>
    </source>
</reference>
<dbReference type="AlphaFoldDB" id="A0A6J8ETX9"/>
<evidence type="ECO:0000313" key="4">
    <source>
        <dbReference type="EMBL" id="CAC5424044.1"/>
    </source>
</evidence>
<dbReference type="PANTHER" id="PTHR16058:SF4">
    <property type="entry name" value="DOUBLE ZINC RIBBON AND ANKYRIN REPEAT-CONTAINING PROTEIN 1"/>
    <property type="match status" value="1"/>
</dbReference>
<feature type="repeat" description="ANK" evidence="1">
    <location>
        <begin position="581"/>
        <end position="615"/>
    </location>
</feature>
<feature type="compositionally biased region" description="Basic and acidic residues" evidence="2">
    <location>
        <begin position="188"/>
        <end position="197"/>
    </location>
</feature>
<dbReference type="EMBL" id="CACVKT020009959">
    <property type="protein sequence ID" value="CAC5424044.1"/>
    <property type="molecule type" value="Genomic_DNA"/>
</dbReference>
<dbReference type="Pfam" id="PF13290">
    <property type="entry name" value="CHB_HEX_C_1"/>
    <property type="match status" value="1"/>
</dbReference>
<evidence type="ECO:0000259" key="3">
    <source>
        <dbReference type="Pfam" id="PF13290"/>
    </source>
</evidence>
<evidence type="ECO:0000256" key="2">
    <source>
        <dbReference type="SAM" id="MobiDB-lite"/>
    </source>
</evidence>
<evidence type="ECO:0000256" key="1">
    <source>
        <dbReference type="PROSITE-ProRule" id="PRU00023"/>
    </source>
</evidence>
<feature type="compositionally biased region" description="Basic residues" evidence="2">
    <location>
        <begin position="487"/>
        <end position="503"/>
    </location>
</feature>
<dbReference type="OrthoDB" id="10033229at2759"/>
<feature type="region of interest" description="Disordered" evidence="2">
    <location>
        <begin position="188"/>
        <end position="210"/>
    </location>
</feature>
<gene>
    <name evidence="4" type="ORF">MCOR_55996</name>
</gene>
<dbReference type="InterPro" id="IPR059177">
    <property type="entry name" value="GH29D-like_dom"/>
</dbReference>
<dbReference type="PROSITE" id="PS50088">
    <property type="entry name" value="ANK_REPEAT"/>
    <property type="match status" value="1"/>
</dbReference>
<keyword evidence="5" id="KW-1185">Reference proteome</keyword>
<dbReference type="InterPro" id="IPR002110">
    <property type="entry name" value="Ankyrin_rpt"/>
</dbReference>
<keyword evidence="1" id="KW-0040">ANK repeat</keyword>
<dbReference type="PANTHER" id="PTHR16058">
    <property type="entry name" value="DOUBLE ZINC RIBBON AND ANKYRIN REPEAT-CONTAINING PROTEIN 1"/>
    <property type="match status" value="1"/>
</dbReference>
<dbReference type="SUPFAM" id="SSF48403">
    <property type="entry name" value="Ankyrin repeat"/>
    <property type="match status" value="1"/>
</dbReference>
<protein>
    <submittedName>
        <fullName evidence="4">Double zinc ribbon and ankyrin repeat-containing protein 1</fullName>
    </submittedName>
</protein>
<dbReference type="Pfam" id="PF12796">
    <property type="entry name" value="Ank_2"/>
    <property type="match status" value="1"/>
</dbReference>
<sequence>MTAGSIIVPAIIPLRPPIPGKSKLSIDTNTKIELSTDQKDVEIFYTINGKKPDPFPKVGSERYTMQYFAPFTLPAGKQTVKAMAVSKDGMRESNIGTKIFEVGFVPSREVAPVDDDLGFQEELDHQNTTLNVKRATKNLLLSDKTAWTDMGTMKQTIQKMADMNVSGSNYRKPTTGTRFLNNRKSVHDKNEYNRLQDDTYGGRSSRRHDRDIPDAQTQAMRLTREAELLKSYSETQSDPFSRYYISRGSTGQQEARPIPPKPGKMGTCVYCKSVVPFNTQSCVVCEGPIPLQYHQPNPELRSAIKERDIHEDRNGFMSGVESQWLPVSHPVGAPLRPTSTVSTQTVGLFYPSEKGLSNKKEEIEKKVALEQSMRDRQPLMTPVSPGKGYWRKQVDHICHHLKAHAQNDAEFRALIGEPKMGKLLSGAVQEDGHELSITLTFAIRGNKDPLTGRKLGITGDYLSMHTENDSLTSYRSDSEDEEIAKITGKKKTTVRKPKPRRKETPKVAPIDQKILKELGPSGEGDPTEIQRLIDEGANAECTNKDGLPCIYVAIKNRRVECLPVLIDQGVEVNQKGPSSIKGNTPLHEAVTLGTSGLKVVDTLLGLGADINRKNDRGETPYDLATKGGYENIVKKLCSHLGQSQLDKLMKHKTKA</sequence>
<dbReference type="Gene3D" id="1.25.40.20">
    <property type="entry name" value="Ankyrin repeat-containing domain"/>
    <property type="match status" value="1"/>
</dbReference>
<name>A0A6J8ETX9_MYTCO</name>
<feature type="domain" description="GH29D-like beta-sandwich" evidence="3">
    <location>
        <begin position="27"/>
        <end position="95"/>
    </location>
</feature>